<dbReference type="SUPFAM" id="SSF88659">
    <property type="entry name" value="Sigma3 and sigma4 domains of RNA polymerase sigma factors"/>
    <property type="match status" value="1"/>
</dbReference>
<dbReference type="InterPro" id="IPR014284">
    <property type="entry name" value="RNA_pol_sigma-70_dom"/>
</dbReference>
<dbReference type="RefSeq" id="WP_311953703.1">
    <property type="nucleotide sequence ID" value="NZ_JAVLVU010000001.1"/>
</dbReference>
<keyword evidence="8" id="KW-1185">Reference proteome</keyword>
<dbReference type="Gene3D" id="1.10.10.10">
    <property type="entry name" value="Winged helix-like DNA-binding domain superfamily/Winged helix DNA-binding domain"/>
    <property type="match status" value="1"/>
</dbReference>
<evidence type="ECO:0000313" key="8">
    <source>
        <dbReference type="Proteomes" id="UP001258315"/>
    </source>
</evidence>
<evidence type="ECO:0000256" key="3">
    <source>
        <dbReference type="ARBA" id="ARBA00023082"/>
    </source>
</evidence>
<proteinExistence type="inferred from homology"/>
<organism evidence="7 8">
    <name type="scientific">Mucilaginibacter terrae</name>
    <dbReference type="NCBI Taxonomy" id="1955052"/>
    <lineage>
        <taxon>Bacteria</taxon>
        <taxon>Pseudomonadati</taxon>
        <taxon>Bacteroidota</taxon>
        <taxon>Sphingobacteriia</taxon>
        <taxon>Sphingobacteriales</taxon>
        <taxon>Sphingobacteriaceae</taxon>
        <taxon>Mucilaginibacter</taxon>
    </lineage>
</organism>
<dbReference type="InterPro" id="IPR013249">
    <property type="entry name" value="RNA_pol_sigma70_r4_t2"/>
</dbReference>
<dbReference type="SUPFAM" id="SSF88946">
    <property type="entry name" value="Sigma2 domain of RNA polymerase sigma factors"/>
    <property type="match status" value="1"/>
</dbReference>
<dbReference type="EMBL" id="JAVLVU010000001">
    <property type="protein sequence ID" value="MDT3405303.1"/>
    <property type="molecule type" value="Genomic_DNA"/>
</dbReference>
<evidence type="ECO:0000256" key="1">
    <source>
        <dbReference type="ARBA" id="ARBA00010641"/>
    </source>
</evidence>
<evidence type="ECO:0000313" key="7">
    <source>
        <dbReference type="EMBL" id="MDT3405303.1"/>
    </source>
</evidence>
<dbReference type="Pfam" id="PF04542">
    <property type="entry name" value="Sigma70_r2"/>
    <property type="match status" value="1"/>
</dbReference>
<dbReference type="InterPro" id="IPR007627">
    <property type="entry name" value="RNA_pol_sigma70_r2"/>
</dbReference>
<dbReference type="Proteomes" id="UP001258315">
    <property type="component" value="Unassembled WGS sequence"/>
</dbReference>
<dbReference type="Pfam" id="PF08281">
    <property type="entry name" value="Sigma70_r4_2"/>
    <property type="match status" value="1"/>
</dbReference>
<dbReference type="Gene3D" id="1.10.1740.10">
    <property type="match status" value="1"/>
</dbReference>
<name>A0ABU3GZV3_9SPHI</name>
<keyword evidence="2" id="KW-0805">Transcription regulation</keyword>
<comment type="similarity">
    <text evidence="1">Belongs to the sigma-70 factor family. ECF subfamily.</text>
</comment>
<dbReference type="InterPro" id="IPR013324">
    <property type="entry name" value="RNA_pol_sigma_r3/r4-like"/>
</dbReference>
<feature type="domain" description="RNA polymerase sigma factor 70 region 4 type 2" evidence="6">
    <location>
        <begin position="121"/>
        <end position="172"/>
    </location>
</feature>
<dbReference type="InterPro" id="IPR039425">
    <property type="entry name" value="RNA_pol_sigma-70-like"/>
</dbReference>
<accession>A0ABU3GZV3</accession>
<protein>
    <submittedName>
        <fullName evidence="7">RNA polymerase sigma-70 factor (Family 1)</fullName>
    </submittedName>
</protein>
<evidence type="ECO:0000256" key="4">
    <source>
        <dbReference type="ARBA" id="ARBA00023163"/>
    </source>
</evidence>
<dbReference type="PANTHER" id="PTHR43133:SF46">
    <property type="entry name" value="RNA POLYMERASE SIGMA-70 FACTOR ECF SUBFAMILY"/>
    <property type="match status" value="1"/>
</dbReference>
<dbReference type="InterPro" id="IPR013325">
    <property type="entry name" value="RNA_pol_sigma_r2"/>
</dbReference>
<evidence type="ECO:0000259" key="6">
    <source>
        <dbReference type="Pfam" id="PF08281"/>
    </source>
</evidence>
<dbReference type="InterPro" id="IPR036388">
    <property type="entry name" value="WH-like_DNA-bd_sf"/>
</dbReference>
<dbReference type="NCBIfam" id="TIGR02937">
    <property type="entry name" value="sigma70-ECF"/>
    <property type="match status" value="1"/>
</dbReference>
<evidence type="ECO:0000259" key="5">
    <source>
        <dbReference type="Pfam" id="PF04542"/>
    </source>
</evidence>
<feature type="domain" description="RNA polymerase sigma-70 region 2" evidence="5">
    <location>
        <begin position="28"/>
        <end position="90"/>
    </location>
</feature>
<keyword evidence="3" id="KW-0731">Sigma factor</keyword>
<keyword evidence="4" id="KW-0804">Transcription</keyword>
<dbReference type="PANTHER" id="PTHR43133">
    <property type="entry name" value="RNA POLYMERASE ECF-TYPE SIGMA FACTO"/>
    <property type="match status" value="1"/>
</dbReference>
<comment type="caution">
    <text evidence="7">The sequence shown here is derived from an EMBL/GenBank/DDBJ whole genome shotgun (WGS) entry which is preliminary data.</text>
</comment>
<gene>
    <name evidence="7" type="ORF">QE417_004375</name>
</gene>
<sequence length="193" mass="22418">MTEYNLYTDAELVHLLKEGDEIAFSAIYDKYWKVLMGLAYNHTKDRFSAEEIVQEVFLSLWKRKNELAINSLNAYLATAVKFSIFKQIRQVKLREALIQHHYSPGVCDRLEDQINAKFLQEYIDGIVEELPDKCKQVYIYSRRDGLKNSEISLKMNIGEKAVEAHITKALKLIRLNLKEIGVLMCVAVEKIIF</sequence>
<evidence type="ECO:0000256" key="2">
    <source>
        <dbReference type="ARBA" id="ARBA00023015"/>
    </source>
</evidence>
<reference evidence="8" key="1">
    <citation type="submission" date="2023-07" db="EMBL/GenBank/DDBJ databases">
        <title>Functional and genomic diversity of the sorghum phyllosphere microbiome.</title>
        <authorList>
            <person name="Shade A."/>
        </authorList>
    </citation>
    <scope>NUCLEOTIDE SEQUENCE [LARGE SCALE GENOMIC DNA]</scope>
    <source>
        <strain evidence="8">SORGH_AS_0422</strain>
    </source>
</reference>